<organism evidence="1 2">
    <name type="scientific">Rotaria sordida</name>
    <dbReference type="NCBI Taxonomy" id="392033"/>
    <lineage>
        <taxon>Eukaryota</taxon>
        <taxon>Metazoa</taxon>
        <taxon>Spiralia</taxon>
        <taxon>Gnathifera</taxon>
        <taxon>Rotifera</taxon>
        <taxon>Eurotatoria</taxon>
        <taxon>Bdelloidea</taxon>
        <taxon>Philodinida</taxon>
        <taxon>Philodinidae</taxon>
        <taxon>Rotaria</taxon>
    </lineage>
</organism>
<reference evidence="1" key="1">
    <citation type="submission" date="2021-02" db="EMBL/GenBank/DDBJ databases">
        <authorList>
            <person name="Nowell W R."/>
        </authorList>
    </citation>
    <scope>NUCLEOTIDE SEQUENCE</scope>
</reference>
<feature type="non-terminal residue" evidence="1">
    <location>
        <position position="80"/>
    </location>
</feature>
<dbReference type="EMBL" id="CAJOBE010064382">
    <property type="protein sequence ID" value="CAF4396489.1"/>
    <property type="molecule type" value="Genomic_DNA"/>
</dbReference>
<evidence type="ECO:0000313" key="2">
    <source>
        <dbReference type="Proteomes" id="UP000663874"/>
    </source>
</evidence>
<comment type="caution">
    <text evidence="1">The sequence shown here is derived from an EMBL/GenBank/DDBJ whole genome shotgun (WGS) entry which is preliminary data.</text>
</comment>
<accession>A0A820P2G6</accession>
<sequence>MRLYQHSARCPIALRLFLECNPNYWCFIPLLVDEAAVENKAYVQERTPCSTSSNEAAAAATITTNAELNVVLDMVGRMHR</sequence>
<evidence type="ECO:0000313" key="1">
    <source>
        <dbReference type="EMBL" id="CAF4396489.1"/>
    </source>
</evidence>
<name>A0A820P2G6_9BILA</name>
<protein>
    <submittedName>
        <fullName evidence="1">Uncharacterized protein</fullName>
    </submittedName>
</protein>
<gene>
    <name evidence="1" type="ORF">FNK824_LOCUS43805</name>
</gene>
<proteinExistence type="predicted"/>
<dbReference type="AlphaFoldDB" id="A0A820P2G6"/>
<dbReference type="Proteomes" id="UP000663874">
    <property type="component" value="Unassembled WGS sequence"/>
</dbReference>